<feature type="domain" description="Recombinase" evidence="2">
    <location>
        <begin position="175"/>
        <end position="299"/>
    </location>
</feature>
<organism evidence="3">
    <name type="scientific">Siphoviridae sp. ctm7X10</name>
    <dbReference type="NCBI Taxonomy" id="2827929"/>
    <lineage>
        <taxon>Viruses</taxon>
        <taxon>Duplodnaviria</taxon>
        <taxon>Heunggongvirae</taxon>
        <taxon>Uroviricota</taxon>
        <taxon>Caudoviricetes</taxon>
    </lineage>
</organism>
<dbReference type="InterPro" id="IPR050639">
    <property type="entry name" value="SSR_resolvase"/>
</dbReference>
<dbReference type="Gene3D" id="3.40.50.1390">
    <property type="entry name" value="Resolvase, N-terminal catalytic domain"/>
    <property type="match status" value="1"/>
</dbReference>
<dbReference type="CDD" id="cd00338">
    <property type="entry name" value="Ser_Recombinase"/>
    <property type="match status" value="1"/>
</dbReference>
<dbReference type="PANTHER" id="PTHR30461:SF23">
    <property type="entry name" value="DNA RECOMBINASE-RELATED"/>
    <property type="match status" value="1"/>
</dbReference>
<dbReference type="PROSITE" id="PS51737">
    <property type="entry name" value="RECOMBINASE_DNA_BIND"/>
    <property type="match status" value="1"/>
</dbReference>
<dbReference type="Pfam" id="PF00239">
    <property type="entry name" value="Resolvase"/>
    <property type="match status" value="1"/>
</dbReference>
<dbReference type="GO" id="GO:0000150">
    <property type="term" value="F:DNA strand exchange activity"/>
    <property type="evidence" value="ECO:0007669"/>
    <property type="project" value="InterPro"/>
</dbReference>
<dbReference type="InterPro" id="IPR036162">
    <property type="entry name" value="Resolvase-like_N_sf"/>
</dbReference>
<dbReference type="InterPro" id="IPR006119">
    <property type="entry name" value="Resolv_N"/>
</dbReference>
<feature type="domain" description="Resolvase/invertase-type recombinase catalytic" evidence="1">
    <location>
        <begin position="19"/>
        <end position="167"/>
    </location>
</feature>
<dbReference type="InterPro" id="IPR025827">
    <property type="entry name" value="Zn_ribbon_recom_dom"/>
</dbReference>
<dbReference type="PANTHER" id="PTHR30461">
    <property type="entry name" value="DNA-INVERTASE FROM LAMBDOID PROPHAGE"/>
    <property type="match status" value="1"/>
</dbReference>
<proteinExistence type="predicted"/>
<dbReference type="InterPro" id="IPR038109">
    <property type="entry name" value="DNA_bind_recomb_sf"/>
</dbReference>
<dbReference type="SMART" id="SM00857">
    <property type="entry name" value="Resolvase"/>
    <property type="match status" value="1"/>
</dbReference>
<dbReference type="SUPFAM" id="SSF53041">
    <property type="entry name" value="Resolvase-like"/>
    <property type="match status" value="1"/>
</dbReference>
<dbReference type="GO" id="GO:0003677">
    <property type="term" value="F:DNA binding"/>
    <property type="evidence" value="ECO:0007669"/>
    <property type="project" value="InterPro"/>
</dbReference>
<sequence>MRTIRKIEQSIPNLRQRKKVAAYARVSVESERMHHSLSAQVSYYSRLIQKNPEWEYAGVYADYGISGTGIKKRQEFQRMLEDVEKGRIDIILTKSIQRFSRNTVDLLNTVRHLKEIGVDVWFEKENIHTMSGEGELMLTILASFAQEESRSISDNIKWRFHKKFEQGIPHAKFLVYGYRWEHNTLVIQPEEAKIIRKIFDDYLSGKTRKELIRDLEKNGIRTRYGHFFRDSSIRQILTNRIYTGILEIQKTFVTDPITKHQVANNGEKSKYIVERHHKAIITAATFEKAQQELKRRKEMGKRQGGYAREFLNTSCFTGIIKCGICGKSYTHVKRKYKGECHEYWTCESHKGKGTNCGAYGSVPQPVLEEICATILGTDSFNKNTFFQQVKKIVVPAYKVLVFHLKDGRIIEKQWNSTARKECWTDELKEKQRQWMKKYHQNDASKRYTAFSERICCPICGVTFTRCLEKRKREKVAYWRCKGKRKCSHVTGIKEETLKIIAASVLQMVSFDGEIFQKKVERIEIQRDGSLSFQFFNGYSKGVTL</sequence>
<evidence type="ECO:0000259" key="1">
    <source>
        <dbReference type="PROSITE" id="PS51736"/>
    </source>
</evidence>
<accession>A0A8S5S5I4</accession>
<reference evidence="3" key="1">
    <citation type="journal article" date="2021" name="Proc. Natl. Acad. Sci. U.S.A.">
        <title>A Catalog of Tens of Thousands of Viruses from Human Metagenomes Reveals Hidden Associations with Chronic Diseases.</title>
        <authorList>
            <person name="Tisza M.J."/>
            <person name="Buck C.B."/>
        </authorList>
    </citation>
    <scope>NUCLEOTIDE SEQUENCE</scope>
    <source>
        <strain evidence="3">Ctm7X10</strain>
    </source>
</reference>
<dbReference type="Gene3D" id="3.90.1750.20">
    <property type="entry name" value="Putative Large Serine Recombinase, Chain B, Domain 2"/>
    <property type="match status" value="1"/>
</dbReference>
<dbReference type="Pfam" id="PF07508">
    <property type="entry name" value="Recombinase"/>
    <property type="match status" value="1"/>
</dbReference>
<dbReference type="EMBL" id="BK032530">
    <property type="protein sequence ID" value="DAF46067.1"/>
    <property type="molecule type" value="Genomic_DNA"/>
</dbReference>
<dbReference type="InterPro" id="IPR011109">
    <property type="entry name" value="DNA_bind_recombinase_dom"/>
</dbReference>
<protein>
    <submittedName>
        <fullName evidence="3">Integrase</fullName>
    </submittedName>
</protein>
<name>A0A8S5S5I4_9CAUD</name>
<evidence type="ECO:0000313" key="3">
    <source>
        <dbReference type="EMBL" id="DAF46067.1"/>
    </source>
</evidence>
<evidence type="ECO:0000259" key="2">
    <source>
        <dbReference type="PROSITE" id="PS51737"/>
    </source>
</evidence>
<dbReference type="Pfam" id="PF13408">
    <property type="entry name" value="Zn_ribbon_recom"/>
    <property type="match status" value="1"/>
</dbReference>
<dbReference type="PROSITE" id="PS51736">
    <property type="entry name" value="RECOMBINASES_3"/>
    <property type="match status" value="1"/>
</dbReference>